<dbReference type="Proteomes" id="UP001196509">
    <property type="component" value="Unassembled WGS sequence"/>
</dbReference>
<keyword evidence="5 6" id="KW-0472">Membrane</keyword>
<keyword evidence="3 6" id="KW-0812">Transmembrane</keyword>
<gene>
    <name evidence="8" type="ORF">K1W69_24700</name>
</gene>
<feature type="transmembrane region" description="Helical" evidence="6">
    <location>
        <begin position="89"/>
        <end position="107"/>
    </location>
</feature>
<keyword evidence="4 6" id="KW-1133">Transmembrane helix</keyword>
<feature type="transmembrane region" description="Helical" evidence="6">
    <location>
        <begin position="236"/>
        <end position="256"/>
    </location>
</feature>
<evidence type="ECO:0000256" key="4">
    <source>
        <dbReference type="ARBA" id="ARBA00022989"/>
    </source>
</evidence>
<dbReference type="InterPro" id="IPR000620">
    <property type="entry name" value="EamA_dom"/>
</dbReference>
<dbReference type="AlphaFoldDB" id="A0AAE2ZP41"/>
<feature type="transmembrane region" description="Helical" evidence="6">
    <location>
        <begin position="137"/>
        <end position="157"/>
    </location>
</feature>
<dbReference type="Pfam" id="PF00892">
    <property type="entry name" value="EamA"/>
    <property type="match status" value="2"/>
</dbReference>
<evidence type="ECO:0000256" key="2">
    <source>
        <dbReference type="ARBA" id="ARBA00009853"/>
    </source>
</evidence>
<dbReference type="PANTHER" id="PTHR22911">
    <property type="entry name" value="ACYL-MALONYL CONDENSING ENZYME-RELATED"/>
    <property type="match status" value="1"/>
</dbReference>
<proteinExistence type="inferred from homology"/>
<comment type="similarity">
    <text evidence="2">Belongs to the drug/metabolite transporter (DMT) superfamily. 10 TMS drug/metabolite exporter (DME) (TC 2.A.7.3) family.</text>
</comment>
<comment type="subcellular location">
    <subcellularLocation>
        <location evidence="1">Membrane</location>
        <topology evidence="1">Multi-pass membrane protein</topology>
    </subcellularLocation>
</comment>
<feature type="transmembrane region" description="Helical" evidence="6">
    <location>
        <begin position="63"/>
        <end position="83"/>
    </location>
</feature>
<protein>
    <submittedName>
        <fullName evidence="8">DMT family transporter</fullName>
    </submittedName>
</protein>
<feature type="transmembrane region" description="Helical" evidence="6">
    <location>
        <begin position="203"/>
        <end position="229"/>
    </location>
</feature>
<feature type="transmembrane region" description="Helical" evidence="6">
    <location>
        <begin position="169"/>
        <end position="191"/>
    </location>
</feature>
<accession>A0AAE2ZP41</accession>
<evidence type="ECO:0000256" key="6">
    <source>
        <dbReference type="SAM" id="Phobius"/>
    </source>
</evidence>
<keyword evidence="9" id="KW-1185">Reference proteome</keyword>
<feature type="transmembrane region" description="Helical" evidence="6">
    <location>
        <begin position="31"/>
        <end position="51"/>
    </location>
</feature>
<reference evidence="8" key="1">
    <citation type="submission" date="2021-08" db="EMBL/GenBank/DDBJ databases">
        <title>Hoeflea bacterium WL0058 sp. nov., isolated from the sediment.</title>
        <authorList>
            <person name="Wang L."/>
            <person name="Zhang D."/>
        </authorList>
    </citation>
    <scope>NUCLEOTIDE SEQUENCE</scope>
    <source>
        <strain evidence="8">WL0058</strain>
    </source>
</reference>
<evidence type="ECO:0000313" key="8">
    <source>
        <dbReference type="EMBL" id="MBW8640414.1"/>
    </source>
</evidence>
<feature type="domain" description="EamA" evidence="7">
    <location>
        <begin position="4"/>
        <end position="130"/>
    </location>
</feature>
<dbReference type="GO" id="GO:0016020">
    <property type="term" value="C:membrane"/>
    <property type="evidence" value="ECO:0007669"/>
    <property type="project" value="UniProtKB-SubCell"/>
</dbReference>
<comment type="caution">
    <text evidence="8">The sequence shown here is derived from an EMBL/GenBank/DDBJ whole genome shotgun (WGS) entry which is preliminary data.</text>
</comment>
<evidence type="ECO:0000259" key="7">
    <source>
        <dbReference type="Pfam" id="PF00892"/>
    </source>
</evidence>
<organism evidence="8 9">
    <name type="scientific">Flavimaribacter sediminis</name>
    <dbReference type="NCBI Taxonomy" id="2865987"/>
    <lineage>
        <taxon>Bacteria</taxon>
        <taxon>Pseudomonadati</taxon>
        <taxon>Pseudomonadota</taxon>
        <taxon>Alphaproteobacteria</taxon>
        <taxon>Hyphomicrobiales</taxon>
        <taxon>Rhizobiaceae</taxon>
        <taxon>Flavimaribacter</taxon>
    </lineage>
</organism>
<name>A0AAE2ZP41_9HYPH</name>
<feature type="transmembrane region" description="Helical" evidence="6">
    <location>
        <begin position="262"/>
        <end position="280"/>
    </location>
</feature>
<dbReference type="PANTHER" id="PTHR22911:SF6">
    <property type="entry name" value="SOLUTE CARRIER FAMILY 35 MEMBER G1"/>
    <property type="match status" value="1"/>
</dbReference>
<dbReference type="InterPro" id="IPR037185">
    <property type="entry name" value="EmrE-like"/>
</dbReference>
<evidence type="ECO:0000256" key="3">
    <source>
        <dbReference type="ARBA" id="ARBA00022692"/>
    </source>
</evidence>
<evidence type="ECO:0000256" key="5">
    <source>
        <dbReference type="ARBA" id="ARBA00023136"/>
    </source>
</evidence>
<feature type="transmembrane region" description="Helical" evidence="6">
    <location>
        <begin position="114"/>
        <end position="131"/>
    </location>
</feature>
<feature type="domain" description="EamA" evidence="7">
    <location>
        <begin position="142"/>
        <end position="278"/>
    </location>
</feature>
<evidence type="ECO:0000313" key="9">
    <source>
        <dbReference type="Proteomes" id="UP001196509"/>
    </source>
</evidence>
<evidence type="ECO:0000256" key="1">
    <source>
        <dbReference type="ARBA" id="ARBA00004141"/>
    </source>
</evidence>
<sequence>MACAMLAMPLMDVGGKYLTLYEGVSPGTNTFFRFLVQMILTGAVIVAFDGVAALRPNQLLLNLLRGVLLAAASGIFLIAIKYVPLADALAIFFVEPFILTAMSAVFLREQVGWRRWLAIVVGFSGALLVIRPNFLEFGAVSLLPLLTATTFATYLLLNKVLSARDNSMVMQSSAGLGGCLFAAAILVFGSAAGVDDLAWTPPVSAIAVAILIGVGVVSSFGHLLIVSAFRLAPASLLAPFQYFEIVSGAVLGYIVFNEFPEFIEWIGVAIIVASGLYILYRERQLARAVSK</sequence>
<dbReference type="Gene3D" id="1.10.3730.20">
    <property type="match status" value="1"/>
</dbReference>
<dbReference type="SUPFAM" id="SSF103481">
    <property type="entry name" value="Multidrug resistance efflux transporter EmrE"/>
    <property type="match status" value="2"/>
</dbReference>
<dbReference type="EMBL" id="JAICBX010000006">
    <property type="protein sequence ID" value="MBW8640414.1"/>
    <property type="molecule type" value="Genomic_DNA"/>
</dbReference>